<dbReference type="Gramene" id="OMERI04G00740.1">
    <property type="protein sequence ID" value="OMERI04G00740.1"/>
    <property type="gene ID" value="OMERI04G00740"/>
</dbReference>
<evidence type="ECO:0000313" key="2">
    <source>
        <dbReference type="EnsemblPlants" id="OMERI04G00740.1"/>
    </source>
</evidence>
<evidence type="ECO:0000313" key="3">
    <source>
        <dbReference type="Proteomes" id="UP000008021"/>
    </source>
</evidence>
<evidence type="ECO:0000256" key="1">
    <source>
        <dbReference type="SAM" id="MobiDB-lite"/>
    </source>
</evidence>
<protein>
    <recommendedName>
        <fullName evidence="4">DUF834 domain-containing protein</fullName>
    </recommendedName>
</protein>
<keyword evidence="3" id="KW-1185">Reference proteome</keyword>
<evidence type="ECO:0008006" key="4">
    <source>
        <dbReference type="Google" id="ProtNLM"/>
    </source>
</evidence>
<dbReference type="EnsemblPlants" id="OMERI04G00740.1">
    <property type="protein sequence ID" value="OMERI04G00740.1"/>
    <property type="gene ID" value="OMERI04G00740"/>
</dbReference>
<accession>A0A0E0DA41</accession>
<reference evidence="2" key="2">
    <citation type="submission" date="2018-05" db="EMBL/GenBank/DDBJ databases">
        <title>OmerRS3 (Oryza meridionalis Reference Sequence Version 3).</title>
        <authorList>
            <person name="Zhang J."/>
            <person name="Kudrna D."/>
            <person name="Lee S."/>
            <person name="Talag J."/>
            <person name="Welchert J."/>
            <person name="Wing R.A."/>
        </authorList>
    </citation>
    <scope>NUCLEOTIDE SEQUENCE [LARGE SCALE GENOMIC DNA]</scope>
    <source>
        <strain evidence="2">cv. OR44</strain>
    </source>
</reference>
<dbReference type="HOGENOM" id="CLU_2577885_0_0_1"/>
<feature type="region of interest" description="Disordered" evidence="1">
    <location>
        <begin position="1"/>
        <end position="26"/>
    </location>
</feature>
<sequence length="81" mass="8140">MTGEAGSATTMMGEAGGEGNNGGERVDLDPAAAAVLRRSSTMVKVVPGGGCHDDDDGHATPTPSPLLPGDHGVGFGRRRPR</sequence>
<reference evidence="2" key="1">
    <citation type="submission" date="2015-04" db="UniProtKB">
        <authorList>
            <consortium name="EnsemblPlants"/>
        </authorList>
    </citation>
    <scope>IDENTIFICATION</scope>
</reference>
<proteinExistence type="predicted"/>
<dbReference type="AlphaFoldDB" id="A0A0E0DA41"/>
<organism evidence="2">
    <name type="scientific">Oryza meridionalis</name>
    <dbReference type="NCBI Taxonomy" id="40149"/>
    <lineage>
        <taxon>Eukaryota</taxon>
        <taxon>Viridiplantae</taxon>
        <taxon>Streptophyta</taxon>
        <taxon>Embryophyta</taxon>
        <taxon>Tracheophyta</taxon>
        <taxon>Spermatophyta</taxon>
        <taxon>Magnoliopsida</taxon>
        <taxon>Liliopsida</taxon>
        <taxon>Poales</taxon>
        <taxon>Poaceae</taxon>
        <taxon>BOP clade</taxon>
        <taxon>Oryzoideae</taxon>
        <taxon>Oryzeae</taxon>
        <taxon>Oryzinae</taxon>
        <taxon>Oryza</taxon>
    </lineage>
</organism>
<dbReference type="Proteomes" id="UP000008021">
    <property type="component" value="Chromosome 4"/>
</dbReference>
<name>A0A0E0DA41_9ORYZ</name>
<feature type="region of interest" description="Disordered" evidence="1">
    <location>
        <begin position="46"/>
        <end position="81"/>
    </location>
</feature>